<evidence type="ECO:0000313" key="2">
    <source>
        <dbReference type="EMBL" id="KAF0713146.1"/>
    </source>
</evidence>
<reference evidence="2" key="2">
    <citation type="submission" date="2019-06" db="EMBL/GenBank/DDBJ databases">
        <title>Genomics analysis of Aphanomyces spp. identifies a new class of oomycete effector associated with host adaptation.</title>
        <authorList>
            <person name="Gaulin E."/>
        </authorList>
    </citation>
    <scope>NUCLEOTIDE SEQUENCE</scope>
    <source>
        <strain evidence="2">CBS 578.67</strain>
    </source>
</reference>
<accession>A0A485KDZ3</accession>
<evidence type="ECO:0000259" key="1">
    <source>
        <dbReference type="Pfam" id="PF08719"/>
    </source>
</evidence>
<organism evidence="3 4">
    <name type="scientific">Aphanomyces stellatus</name>
    <dbReference type="NCBI Taxonomy" id="120398"/>
    <lineage>
        <taxon>Eukaryota</taxon>
        <taxon>Sar</taxon>
        <taxon>Stramenopiles</taxon>
        <taxon>Oomycota</taxon>
        <taxon>Saprolegniomycetes</taxon>
        <taxon>Saprolegniales</taxon>
        <taxon>Verrucalvaceae</taxon>
        <taxon>Aphanomyces</taxon>
    </lineage>
</organism>
<dbReference type="Proteomes" id="UP000332933">
    <property type="component" value="Unassembled WGS sequence"/>
</dbReference>
<dbReference type="Pfam" id="PF08719">
    <property type="entry name" value="NADAR"/>
    <property type="match status" value="1"/>
</dbReference>
<dbReference type="NCBIfam" id="TIGR02464">
    <property type="entry name" value="ribofla_fusion"/>
    <property type="match status" value="1"/>
</dbReference>
<evidence type="ECO:0000313" key="3">
    <source>
        <dbReference type="EMBL" id="VFT81604.1"/>
    </source>
</evidence>
<reference evidence="3 4" key="1">
    <citation type="submission" date="2019-03" db="EMBL/GenBank/DDBJ databases">
        <authorList>
            <person name="Gaulin E."/>
            <person name="Dumas B."/>
        </authorList>
    </citation>
    <scope>NUCLEOTIDE SEQUENCE [LARGE SCALE GENOMIC DNA]</scope>
    <source>
        <strain evidence="3">CBS 568.67</strain>
    </source>
</reference>
<proteinExistence type="predicted"/>
<dbReference type="EMBL" id="VJMH01001112">
    <property type="protein sequence ID" value="KAF0713146.1"/>
    <property type="molecule type" value="Genomic_DNA"/>
</dbReference>
<gene>
    <name evidence="3" type="primary">Aste57867_4494</name>
    <name evidence="2" type="ORF">As57867_004481</name>
    <name evidence="3" type="ORF">ASTE57867_4494</name>
</gene>
<feature type="domain" description="NADAR" evidence="1">
    <location>
        <begin position="27"/>
        <end position="181"/>
    </location>
</feature>
<dbReference type="InterPro" id="IPR037238">
    <property type="entry name" value="YbiA-like_sf"/>
</dbReference>
<name>A0A485KDZ3_9STRA</name>
<dbReference type="CDD" id="cd15457">
    <property type="entry name" value="NADAR"/>
    <property type="match status" value="1"/>
</dbReference>
<dbReference type="Gene3D" id="1.10.357.40">
    <property type="entry name" value="YbiA-like"/>
    <property type="match status" value="1"/>
</dbReference>
<sequence length="191" mass="21171">MAFNLPTSRTALCTAIASGATISYLLFYGHRSKEDPKTCLSQWFEAPFQVEGIVYPTAEHFMMAEKARLFGDEETLADILSAPSPSVAKAFGRSVSNFDEETWCRHRFDIVVRASEAKFGQNPALKAFLMGTKKHVLVEASPRDRIWGIGLGATHADAEDPEKWRGLNLLGFALMVARDTLVAQDSLNEKM</sequence>
<evidence type="ECO:0000313" key="4">
    <source>
        <dbReference type="Proteomes" id="UP000332933"/>
    </source>
</evidence>
<dbReference type="OrthoDB" id="206452at2759"/>
<protein>
    <submittedName>
        <fullName evidence="3">Aste57867_4494 protein</fullName>
    </submittedName>
</protein>
<dbReference type="SUPFAM" id="SSF143990">
    <property type="entry name" value="YbiA-like"/>
    <property type="match status" value="1"/>
</dbReference>
<dbReference type="InterPro" id="IPR012816">
    <property type="entry name" value="NADAR"/>
</dbReference>
<dbReference type="AlphaFoldDB" id="A0A485KDZ3"/>
<keyword evidence="4" id="KW-1185">Reference proteome</keyword>
<dbReference type="EMBL" id="CAADRA010001112">
    <property type="protein sequence ID" value="VFT81604.1"/>
    <property type="molecule type" value="Genomic_DNA"/>
</dbReference>